<dbReference type="EMBL" id="LR798201">
    <property type="protein sequence ID" value="CAB5162182.1"/>
    <property type="molecule type" value="Genomic_DNA"/>
</dbReference>
<dbReference type="Gene3D" id="3.40.630.30">
    <property type="match status" value="1"/>
</dbReference>
<reference evidence="2" key="1">
    <citation type="submission" date="2020-05" db="EMBL/GenBank/DDBJ databases">
        <authorList>
            <person name="Chiriac C."/>
            <person name="Salcher M."/>
            <person name="Ghai R."/>
            <person name="Kavagutti S V."/>
        </authorList>
    </citation>
    <scope>NUCLEOTIDE SEQUENCE</scope>
</reference>
<name>A0A6J7W865_9CAUD</name>
<protein>
    <submittedName>
        <fullName evidence="2">Acetyltransferase domain containing protein</fullName>
    </submittedName>
</protein>
<dbReference type="InterPro" id="IPR000182">
    <property type="entry name" value="GNAT_dom"/>
</dbReference>
<keyword evidence="2" id="KW-0808">Transferase</keyword>
<dbReference type="InterPro" id="IPR016181">
    <property type="entry name" value="Acyl_CoA_acyltransferase"/>
</dbReference>
<dbReference type="SUPFAM" id="SSF55729">
    <property type="entry name" value="Acyl-CoA N-acyltransferases (Nat)"/>
    <property type="match status" value="1"/>
</dbReference>
<dbReference type="CDD" id="cd04301">
    <property type="entry name" value="NAT_SF"/>
    <property type="match status" value="1"/>
</dbReference>
<feature type="domain" description="N-acetyltransferase" evidence="1">
    <location>
        <begin position="4"/>
        <end position="154"/>
    </location>
</feature>
<evidence type="ECO:0000313" key="2">
    <source>
        <dbReference type="EMBL" id="CAB5162182.1"/>
    </source>
</evidence>
<organism evidence="2">
    <name type="scientific">uncultured Caudovirales phage</name>
    <dbReference type="NCBI Taxonomy" id="2100421"/>
    <lineage>
        <taxon>Viruses</taxon>
        <taxon>Duplodnaviria</taxon>
        <taxon>Heunggongvirae</taxon>
        <taxon>Uroviricota</taxon>
        <taxon>Caudoviricetes</taxon>
        <taxon>Peduoviridae</taxon>
        <taxon>Maltschvirus</taxon>
        <taxon>Maltschvirus maltsch</taxon>
    </lineage>
</organism>
<accession>A0A6J7W865</accession>
<evidence type="ECO:0000259" key="1">
    <source>
        <dbReference type="PROSITE" id="PS51186"/>
    </source>
</evidence>
<proteinExistence type="predicted"/>
<gene>
    <name evidence="2" type="ORF">UFOVP151_9</name>
</gene>
<dbReference type="Pfam" id="PF00583">
    <property type="entry name" value="Acetyltransf_1"/>
    <property type="match status" value="1"/>
</dbReference>
<dbReference type="GO" id="GO:0016747">
    <property type="term" value="F:acyltransferase activity, transferring groups other than amino-acyl groups"/>
    <property type="evidence" value="ECO:0007669"/>
    <property type="project" value="InterPro"/>
</dbReference>
<dbReference type="PROSITE" id="PS51186">
    <property type="entry name" value="GNAT"/>
    <property type="match status" value="1"/>
</dbReference>
<sequence>MTPITIRHCAASELLDAPNRYELWDEYALESSINGLPHPNVQIDMYRMLEQQGVIQLIGAFDDTKLIGFVAVLANVLPHYGVIMAITESFFVSKDYRKTGAGLKLLREAERHARSIKAPGLLVSAPFGGRLAEVLPHVGYDETNRVFFKKLDHE</sequence>